<keyword evidence="3 8" id="KW-0378">Hydrolase</keyword>
<dbReference type="PROSITE" id="PS51194">
    <property type="entry name" value="HELICASE_CTER"/>
    <property type="match status" value="1"/>
</dbReference>
<evidence type="ECO:0000256" key="4">
    <source>
        <dbReference type="ARBA" id="ARBA00022806"/>
    </source>
</evidence>
<evidence type="ECO:0000313" key="8">
    <source>
        <dbReference type="EMBL" id="KAF9448303.1"/>
    </source>
</evidence>
<dbReference type="InterPro" id="IPR014001">
    <property type="entry name" value="Helicase_ATP-bd"/>
</dbReference>
<dbReference type="EMBL" id="MU151166">
    <property type="protein sequence ID" value="KAF9448303.1"/>
    <property type="molecule type" value="Genomic_DNA"/>
</dbReference>
<reference evidence="8" key="1">
    <citation type="submission" date="2020-11" db="EMBL/GenBank/DDBJ databases">
        <authorList>
            <consortium name="DOE Joint Genome Institute"/>
            <person name="Ahrendt S."/>
            <person name="Riley R."/>
            <person name="Andreopoulos W."/>
            <person name="Labutti K."/>
            <person name="Pangilinan J."/>
            <person name="Ruiz-Duenas F.J."/>
            <person name="Barrasa J.M."/>
            <person name="Sanchez-Garcia M."/>
            <person name="Camarero S."/>
            <person name="Miyauchi S."/>
            <person name="Serrano A."/>
            <person name="Linde D."/>
            <person name="Babiker R."/>
            <person name="Drula E."/>
            <person name="Ayuso-Fernandez I."/>
            <person name="Pacheco R."/>
            <person name="Padilla G."/>
            <person name="Ferreira P."/>
            <person name="Barriuso J."/>
            <person name="Kellner H."/>
            <person name="Castanera R."/>
            <person name="Alfaro M."/>
            <person name="Ramirez L."/>
            <person name="Pisabarro A.G."/>
            <person name="Kuo A."/>
            <person name="Tritt A."/>
            <person name="Lipzen A."/>
            <person name="He G."/>
            <person name="Yan M."/>
            <person name="Ng V."/>
            <person name="Cullen D."/>
            <person name="Martin F."/>
            <person name="Rosso M.-N."/>
            <person name="Henrissat B."/>
            <person name="Hibbett D."/>
            <person name="Martinez A.T."/>
            <person name="Grigoriev I.V."/>
        </authorList>
    </citation>
    <scope>NUCLEOTIDE SEQUENCE</scope>
    <source>
        <strain evidence="8">MF-IS2</strain>
    </source>
</reference>
<dbReference type="GO" id="GO:0016787">
    <property type="term" value="F:hydrolase activity"/>
    <property type="evidence" value="ECO:0007669"/>
    <property type="project" value="UniProtKB-KW"/>
</dbReference>
<keyword evidence="2" id="KW-0547">Nucleotide-binding</keyword>
<evidence type="ECO:0000256" key="3">
    <source>
        <dbReference type="ARBA" id="ARBA00022801"/>
    </source>
</evidence>
<dbReference type="InterPro" id="IPR027417">
    <property type="entry name" value="P-loop_NTPase"/>
</dbReference>
<dbReference type="Gene3D" id="3.40.50.300">
    <property type="entry name" value="P-loop containing nucleotide triphosphate hydrolases"/>
    <property type="match status" value="2"/>
</dbReference>
<dbReference type="SMART" id="SM00487">
    <property type="entry name" value="DEXDc"/>
    <property type="match status" value="1"/>
</dbReference>
<name>A0A9P5XC49_9AGAR</name>
<evidence type="ECO:0000259" key="7">
    <source>
        <dbReference type="PROSITE" id="PS51194"/>
    </source>
</evidence>
<evidence type="ECO:0000256" key="5">
    <source>
        <dbReference type="ARBA" id="ARBA00022840"/>
    </source>
</evidence>
<dbReference type="Proteomes" id="UP000807342">
    <property type="component" value="Unassembled WGS sequence"/>
</dbReference>
<comment type="caution">
    <text evidence="8">The sequence shown here is derived from an EMBL/GenBank/DDBJ whole genome shotgun (WGS) entry which is preliminary data.</text>
</comment>
<evidence type="ECO:0000259" key="6">
    <source>
        <dbReference type="PROSITE" id="PS51192"/>
    </source>
</evidence>
<dbReference type="OrthoDB" id="10265785at2759"/>
<feature type="domain" description="Helicase C-terminal" evidence="7">
    <location>
        <begin position="223"/>
        <end position="361"/>
    </location>
</feature>
<dbReference type="AlphaFoldDB" id="A0A9P5XC49"/>
<gene>
    <name evidence="8" type="ORF">P691DRAFT_775529</name>
</gene>
<dbReference type="PANTHER" id="PTHR47958">
    <property type="entry name" value="ATP-DEPENDENT RNA HELICASE DBP3"/>
    <property type="match status" value="1"/>
</dbReference>
<dbReference type="Pfam" id="PF00271">
    <property type="entry name" value="Helicase_C"/>
    <property type="match status" value="1"/>
</dbReference>
<protein>
    <recommendedName>
        <fullName evidence="1">RNA helicase</fullName>
        <ecNumber evidence="1">3.6.4.13</ecNumber>
    </recommendedName>
</protein>
<dbReference type="GO" id="GO:0003676">
    <property type="term" value="F:nucleic acid binding"/>
    <property type="evidence" value="ECO:0007669"/>
    <property type="project" value="InterPro"/>
</dbReference>
<keyword evidence="9" id="KW-1185">Reference proteome</keyword>
<dbReference type="InterPro" id="IPR001650">
    <property type="entry name" value="Helicase_C-like"/>
</dbReference>
<proteinExistence type="predicted"/>
<evidence type="ECO:0000256" key="2">
    <source>
        <dbReference type="ARBA" id="ARBA00022741"/>
    </source>
</evidence>
<dbReference type="GO" id="GO:0005524">
    <property type="term" value="F:ATP binding"/>
    <property type="evidence" value="ECO:0007669"/>
    <property type="project" value="UniProtKB-KW"/>
</dbReference>
<keyword evidence="5" id="KW-0067">ATP-binding</keyword>
<dbReference type="GO" id="GO:0003724">
    <property type="term" value="F:RNA helicase activity"/>
    <property type="evidence" value="ECO:0007669"/>
    <property type="project" value="UniProtKB-EC"/>
</dbReference>
<evidence type="ECO:0000313" key="9">
    <source>
        <dbReference type="Proteomes" id="UP000807342"/>
    </source>
</evidence>
<keyword evidence="4" id="KW-0347">Helicase</keyword>
<dbReference type="InterPro" id="IPR011545">
    <property type="entry name" value="DEAD/DEAH_box_helicase_dom"/>
</dbReference>
<sequence length="362" mass="40075">MDLKPELLRRVYEHGFKRPLATQQRAIVAIVKGRSVVVQAQSGTGKTTTMAISVLQQIDVNVDETQALILVPTRDLAQQVLKVVTALGGPMNVRCYVCVGGTSVHEDKAKLQEGVHVVVGTPGRVHDMVNRRALKTSGIKIFCMGEADEMFSRSFKSQTHEVLKGLPKDTQLVLCAPSSQNIVKLAGTFLSDPVCISVKDESILEGIKHLYVTVEGEGRKFDAICDLYVTIRQAVIFCNSRKKVDWLVEKMLSRKFAVSAMHGQIEQKQRESSMNDFRSGTARVLITTDPRGIDVQQIPLVINYDLPTECEIYVRRVTCGGRRKGIAVNLVIKKNMTILQDIEQFCSIKIAEMPPANAADPI</sequence>
<dbReference type="SUPFAM" id="SSF52540">
    <property type="entry name" value="P-loop containing nucleoside triphosphate hydrolases"/>
    <property type="match status" value="2"/>
</dbReference>
<dbReference type="CDD" id="cd18787">
    <property type="entry name" value="SF2_C_DEAD"/>
    <property type="match status" value="1"/>
</dbReference>
<dbReference type="Pfam" id="PF00270">
    <property type="entry name" value="DEAD"/>
    <property type="match status" value="1"/>
</dbReference>
<evidence type="ECO:0000256" key="1">
    <source>
        <dbReference type="ARBA" id="ARBA00012552"/>
    </source>
</evidence>
<feature type="domain" description="Helicase ATP-binding" evidence="6">
    <location>
        <begin position="27"/>
        <end position="196"/>
    </location>
</feature>
<accession>A0A9P5XC49</accession>
<organism evidence="8 9">
    <name type="scientific">Macrolepiota fuliginosa MF-IS2</name>
    <dbReference type="NCBI Taxonomy" id="1400762"/>
    <lineage>
        <taxon>Eukaryota</taxon>
        <taxon>Fungi</taxon>
        <taxon>Dikarya</taxon>
        <taxon>Basidiomycota</taxon>
        <taxon>Agaricomycotina</taxon>
        <taxon>Agaricomycetes</taxon>
        <taxon>Agaricomycetidae</taxon>
        <taxon>Agaricales</taxon>
        <taxon>Agaricineae</taxon>
        <taxon>Agaricaceae</taxon>
        <taxon>Macrolepiota</taxon>
    </lineage>
</organism>
<dbReference type="SMART" id="SM00490">
    <property type="entry name" value="HELICc"/>
    <property type="match status" value="1"/>
</dbReference>
<dbReference type="EC" id="3.6.4.13" evidence="1"/>
<dbReference type="PROSITE" id="PS51192">
    <property type="entry name" value="HELICASE_ATP_BIND_1"/>
    <property type="match status" value="1"/>
</dbReference>